<evidence type="ECO:0000256" key="1">
    <source>
        <dbReference type="SAM" id="MobiDB-lite"/>
    </source>
</evidence>
<dbReference type="EMBL" id="ATLV01007260">
    <property type="status" value="NOT_ANNOTATED_CDS"/>
    <property type="molecule type" value="Genomic_DNA"/>
</dbReference>
<accession>A0A084VBI7</accession>
<dbReference type="VEuPathDB" id="VectorBase:ASIC001663"/>
<dbReference type="EMBL" id="KE524405">
    <property type="protein sequence ID" value="KFB35331.1"/>
    <property type="molecule type" value="Genomic_DNA"/>
</dbReference>
<evidence type="ECO:0000313" key="4">
    <source>
        <dbReference type="Proteomes" id="UP000030765"/>
    </source>
</evidence>
<reference evidence="2 4" key="1">
    <citation type="journal article" date="2014" name="BMC Genomics">
        <title>Genome sequence of Anopheles sinensis provides insight into genetics basis of mosquito competence for malaria parasites.</title>
        <authorList>
            <person name="Zhou D."/>
            <person name="Zhang D."/>
            <person name="Ding G."/>
            <person name="Shi L."/>
            <person name="Hou Q."/>
            <person name="Ye Y."/>
            <person name="Xu Y."/>
            <person name="Zhou H."/>
            <person name="Xiong C."/>
            <person name="Li S."/>
            <person name="Yu J."/>
            <person name="Hong S."/>
            <person name="Yu X."/>
            <person name="Zou P."/>
            <person name="Chen C."/>
            <person name="Chang X."/>
            <person name="Wang W."/>
            <person name="Lv Y."/>
            <person name="Sun Y."/>
            <person name="Ma L."/>
            <person name="Shen B."/>
            <person name="Zhu C."/>
        </authorList>
    </citation>
    <scope>NUCLEOTIDE SEQUENCE [LARGE SCALE GENOMIC DNA]</scope>
</reference>
<evidence type="ECO:0000313" key="2">
    <source>
        <dbReference type="EMBL" id="KFB35331.1"/>
    </source>
</evidence>
<dbReference type="Proteomes" id="UP000030765">
    <property type="component" value="Unassembled WGS sequence"/>
</dbReference>
<reference evidence="3" key="2">
    <citation type="submission" date="2020-05" db="UniProtKB">
        <authorList>
            <consortium name="EnsemblMetazoa"/>
        </authorList>
    </citation>
    <scope>IDENTIFICATION</scope>
</reference>
<keyword evidence="4" id="KW-1185">Reference proteome</keyword>
<dbReference type="EnsemblMetazoa" id="ASIC001663-RA">
    <property type="protein sequence ID" value="ASIC001663-PA"/>
    <property type="gene ID" value="ASIC001663"/>
</dbReference>
<protein>
    <submittedName>
        <fullName evidence="2 3">Protein FAM63B-like protein</fullName>
    </submittedName>
</protein>
<sequence>MPQRGRRASVVRRIYCPPSAGGVKDRCRPSDHRSTSPRRWRPQAAATAVAFIKT</sequence>
<feature type="region of interest" description="Disordered" evidence="1">
    <location>
        <begin position="21"/>
        <end position="54"/>
    </location>
</feature>
<feature type="compositionally biased region" description="Basic and acidic residues" evidence="1">
    <location>
        <begin position="23"/>
        <end position="34"/>
    </location>
</feature>
<evidence type="ECO:0000313" key="3">
    <source>
        <dbReference type="EnsemblMetazoa" id="ASIC001663-PA"/>
    </source>
</evidence>
<name>A0A084VBI7_ANOSI</name>
<gene>
    <name evidence="2" type="ORF">ZHAS_00001663</name>
</gene>
<proteinExistence type="predicted"/>
<organism evidence="2">
    <name type="scientific">Anopheles sinensis</name>
    <name type="common">Mosquito</name>
    <dbReference type="NCBI Taxonomy" id="74873"/>
    <lineage>
        <taxon>Eukaryota</taxon>
        <taxon>Metazoa</taxon>
        <taxon>Ecdysozoa</taxon>
        <taxon>Arthropoda</taxon>
        <taxon>Hexapoda</taxon>
        <taxon>Insecta</taxon>
        <taxon>Pterygota</taxon>
        <taxon>Neoptera</taxon>
        <taxon>Endopterygota</taxon>
        <taxon>Diptera</taxon>
        <taxon>Nematocera</taxon>
        <taxon>Culicoidea</taxon>
        <taxon>Culicidae</taxon>
        <taxon>Anophelinae</taxon>
        <taxon>Anopheles</taxon>
    </lineage>
</organism>
<dbReference type="AlphaFoldDB" id="A0A084VBI7"/>